<evidence type="ECO:0000256" key="1">
    <source>
        <dbReference type="SAM" id="Phobius"/>
    </source>
</evidence>
<gene>
    <name evidence="4" type="ORF">GTZ93_29800</name>
</gene>
<reference evidence="4 5" key="1">
    <citation type="submission" date="2020-01" db="EMBL/GenBank/DDBJ databases">
        <title>The draft genome sequence of Corallococcus exiguus DSM 14696.</title>
        <authorList>
            <person name="Zhang X."/>
            <person name="Zhu H."/>
        </authorList>
    </citation>
    <scope>NUCLEOTIDE SEQUENCE [LARGE SCALE GENOMIC DNA]</scope>
    <source>
        <strain evidence="4 5">DSM 14696</strain>
    </source>
</reference>
<feature type="domain" description="MgtC/SapB/SrpB/YhiD N-terminal" evidence="2">
    <location>
        <begin position="28"/>
        <end position="137"/>
    </location>
</feature>
<feature type="transmembrane region" description="Helical" evidence="1">
    <location>
        <begin position="307"/>
        <end position="327"/>
    </location>
</feature>
<accession>A0A7X5BU58</accession>
<name>A0A7X5BU58_9BACT</name>
<dbReference type="Pfam" id="PF13194">
    <property type="entry name" value="DUF4010"/>
    <property type="match status" value="1"/>
</dbReference>
<feature type="transmembrane region" description="Helical" evidence="1">
    <location>
        <begin position="50"/>
        <end position="83"/>
    </location>
</feature>
<evidence type="ECO:0000259" key="2">
    <source>
        <dbReference type="Pfam" id="PF02308"/>
    </source>
</evidence>
<dbReference type="EMBL" id="JAAAPK010000009">
    <property type="protein sequence ID" value="NBC44010.1"/>
    <property type="molecule type" value="Genomic_DNA"/>
</dbReference>
<dbReference type="Proteomes" id="UP000537825">
    <property type="component" value="Unassembled WGS sequence"/>
</dbReference>
<evidence type="ECO:0000313" key="5">
    <source>
        <dbReference type="Proteomes" id="UP000537825"/>
    </source>
</evidence>
<evidence type="ECO:0000259" key="3">
    <source>
        <dbReference type="Pfam" id="PF13194"/>
    </source>
</evidence>
<sequence>MDAPAELPPLIAQASQWPMAPVMTRVGLAIAIGLFIGLEREHSRKTGVRTFALTALMGCLGGLTGQSFALVSAGFVTLLVLLMNVRELMLHQRLALTTSTALMVVAFCGILCGMGHTFTPIVVGVLTTALLAWKQSIVGFVGGLSDKELRSAVLLAVLTFVVFPVLPAHPVDPWGLIEPQSNWASVIIIAAVGFVNYMLLKTLGPKGMEVTAFFGGLVNSRKVIVELATRLKEVGAPLLPSAYRGILLATVAMLLRNGLIVIIFASQAAVHCAIPFTFMLLVSAVLWRRSPVQASTEGTPRLALESPFRLMAALKFGGVFLALNVAGALAQRNFGSGSFYFVSILGGFLSSASSIASAATLISHNEISAVTGVNGVILSSLTSIVVNIPLIRSMAKEASFRRRVSTALLAVAVVGLVGVGLNLMVFETLLHHT</sequence>
<dbReference type="InterPro" id="IPR049177">
    <property type="entry name" value="MgtC_SapB_SrpB_YhiD_N"/>
</dbReference>
<evidence type="ECO:0000313" key="4">
    <source>
        <dbReference type="EMBL" id="NBC44010.1"/>
    </source>
</evidence>
<feature type="transmembrane region" description="Helical" evidence="1">
    <location>
        <begin position="407"/>
        <end position="426"/>
    </location>
</feature>
<keyword evidence="1" id="KW-0472">Membrane</keyword>
<keyword evidence="5" id="KW-1185">Reference proteome</keyword>
<dbReference type="RefSeq" id="WP_139916982.1">
    <property type="nucleotide sequence ID" value="NZ_CBCSLE010000090.1"/>
</dbReference>
<dbReference type="InterPro" id="IPR025105">
    <property type="entry name" value="DUF4010"/>
</dbReference>
<proteinExistence type="predicted"/>
<feature type="transmembrane region" description="Helical" evidence="1">
    <location>
        <begin position="339"/>
        <end position="361"/>
    </location>
</feature>
<dbReference type="PANTHER" id="PTHR39084:SF1">
    <property type="entry name" value="DUF4010 DOMAIN-CONTAINING PROTEIN"/>
    <property type="match status" value="1"/>
</dbReference>
<comment type="caution">
    <text evidence="4">The sequence shown here is derived from an EMBL/GenBank/DDBJ whole genome shotgun (WGS) entry which is preliminary data.</text>
</comment>
<feature type="transmembrane region" description="Helical" evidence="1">
    <location>
        <begin position="183"/>
        <end position="200"/>
    </location>
</feature>
<keyword evidence="1" id="KW-0812">Transmembrane</keyword>
<feature type="transmembrane region" description="Helical" evidence="1">
    <location>
        <begin position="259"/>
        <end position="287"/>
    </location>
</feature>
<keyword evidence="1" id="KW-1133">Transmembrane helix</keyword>
<organism evidence="4 5">
    <name type="scientific">Corallococcus exiguus</name>
    <dbReference type="NCBI Taxonomy" id="83462"/>
    <lineage>
        <taxon>Bacteria</taxon>
        <taxon>Pseudomonadati</taxon>
        <taxon>Myxococcota</taxon>
        <taxon>Myxococcia</taxon>
        <taxon>Myxococcales</taxon>
        <taxon>Cystobacterineae</taxon>
        <taxon>Myxococcaceae</taxon>
        <taxon>Corallococcus</taxon>
    </lineage>
</organism>
<dbReference type="AlphaFoldDB" id="A0A7X5BU58"/>
<feature type="transmembrane region" description="Helical" evidence="1">
    <location>
        <begin position="367"/>
        <end position="386"/>
    </location>
</feature>
<dbReference type="Pfam" id="PF02308">
    <property type="entry name" value="MgtC"/>
    <property type="match status" value="1"/>
</dbReference>
<protein>
    <submittedName>
        <fullName evidence="4">DUF4010 domain-containing protein</fullName>
    </submittedName>
</protein>
<feature type="domain" description="DUF4010" evidence="3">
    <location>
        <begin position="187"/>
        <end position="392"/>
    </location>
</feature>
<feature type="transmembrane region" description="Helical" evidence="1">
    <location>
        <begin position="152"/>
        <end position="171"/>
    </location>
</feature>
<dbReference type="PANTHER" id="PTHR39084">
    <property type="entry name" value="MEMBRANE PROTEIN-RELATED"/>
    <property type="match status" value="1"/>
</dbReference>
<feature type="transmembrane region" description="Helical" evidence="1">
    <location>
        <begin position="103"/>
        <end position="131"/>
    </location>
</feature>